<keyword evidence="1" id="KW-0812">Transmembrane</keyword>
<feature type="transmembrane region" description="Helical" evidence="1">
    <location>
        <begin position="17"/>
        <end position="37"/>
    </location>
</feature>
<dbReference type="STRING" id="1341154.FCR2A7T_29620"/>
<keyword evidence="1" id="KW-0472">Membrane</keyword>
<keyword evidence="3" id="KW-1185">Reference proteome</keyword>
<reference evidence="2 3" key="1">
    <citation type="journal article" date="2015" name="Stand. Genomic Sci.">
        <title>Genomic Encyclopedia of Bacterial and Archaeal Type Strains, Phase III: the genomes of soil and plant-associated and newly described type strains.</title>
        <authorList>
            <person name="Whitman W.B."/>
            <person name="Woyke T."/>
            <person name="Klenk H.P."/>
            <person name="Zhou Y."/>
            <person name="Lilburn T.G."/>
            <person name="Beck B.J."/>
            <person name="De Vos P."/>
            <person name="Vandamme P."/>
            <person name="Eisen J.A."/>
            <person name="Garrity G."/>
            <person name="Hugenholtz P."/>
            <person name="Kyrpides N.C."/>
        </authorList>
    </citation>
    <scope>NUCLEOTIDE SEQUENCE [LARGE SCALE GENOMIC DNA]</scope>
    <source>
        <strain evidence="2 3">CGMCC 1.7270</strain>
    </source>
</reference>
<proteinExistence type="predicted"/>
<evidence type="ECO:0000313" key="3">
    <source>
        <dbReference type="Proteomes" id="UP000319848"/>
    </source>
</evidence>
<evidence type="ECO:0000313" key="2">
    <source>
        <dbReference type="EMBL" id="TWI08096.1"/>
    </source>
</evidence>
<dbReference type="AlphaFoldDB" id="A0A562LKI4"/>
<dbReference type="Proteomes" id="UP000319848">
    <property type="component" value="Unassembled WGS sequence"/>
</dbReference>
<dbReference type="EMBL" id="VLKQ01000017">
    <property type="protein sequence ID" value="TWI08096.1"/>
    <property type="molecule type" value="Genomic_DNA"/>
</dbReference>
<gene>
    <name evidence="2" type="ORF">IP98_02853</name>
</gene>
<comment type="caution">
    <text evidence="2">The sequence shown here is derived from an EMBL/GenBank/DDBJ whole genome shotgun (WGS) entry which is preliminary data.</text>
</comment>
<accession>A0A562LKI4</accession>
<organism evidence="2 3">
    <name type="scientific">Flavobacterium cauense R2A-7</name>
    <dbReference type="NCBI Taxonomy" id="1341154"/>
    <lineage>
        <taxon>Bacteria</taxon>
        <taxon>Pseudomonadati</taxon>
        <taxon>Bacteroidota</taxon>
        <taxon>Flavobacteriia</taxon>
        <taxon>Flavobacteriales</taxon>
        <taxon>Flavobacteriaceae</taxon>
        <taxon>Flavobacterium</taxon>
    </lineage>
</organism>
<dbReference type="RefSeq" id="WP_035118808.1">
    <property type="nucleotide sequence ID" value="NZ_AVBI01000026.1"/>
</dbReference>
<name>A0A562LKI4_9FLAO</name>
<dbReference type="OrthoDB" id="9937936at2"/>
<protein>
    <submittedName>
        <fullName evidence="2">Uncharacterized protein</fullName>
    </submittedName>
</protein>
<keyword evidence="1" id="KW-1133">Transmembrane helix</keyword>
<evidence type="ECO:0000256" key="1">
    <source>
        <dbReference type="SAM" id="Phobius"/>
    </source>
</evidence>
<sequence>MLGILGLGAIFVQLNEVILFIIVLHLFALKEFLNYLYTLFNFLLKMRTITAKFSGEQKNLEMFLSCGISDYSSKFLGLNKLSVEWVVDEESKEKAIEDCMSMVNTHQMELWDIEFKSIS</sequence>